<evidence type="ECO:0000259" key="2">
    <source>
        <dbReference type="Pfam" id="PF07059"/>
    </source>
</evidence>
<keyword evidence="4" id="KW-1185">Reference proteome</keyword>
<organism evidence="3 4">
    <name type="scientific">Pleodorina starrii</name>
    <dbReference type="NCBI Taxonomy" id="330485"/>
    <lineage>
        <taxon>Eukaryota</taxon>
        <taxon>Viridiplantae</taxon>
        <taxon>Chlorophyta</taxon>
        <taxon>core chlorophytes</taxon>
        <taxon>Chlorophyceae</taxon>
        <taxon>CS clade</taxon>
        <taxon>Chlamydomonadales</taxon>
        <taxon>Volvocaceae</taxon>
        <taxon>Pleodorina</taxon>
    </lineage>
</organism>
<gene>
    <name evidence="3" type="primary">PLEST006609</name>
    <name evidence="3" type="ORF">PLESTB_000184800</name>
</gene>
<feature type="compositionally biased region" description="Gly residues" evidence="1">
    <location>
        <begin position="194"/>
        <end position="205"/>
    </location>
</feature>
<feature type="domain" description="Protein ENHANCED DISEASE RESISTANCE 2 C-terminal" evidence="2">
    <location>
        <begin position="258"/>
        <end position="495"/>
    </location>
</feature>
<dbReference type="Pfam" id="PF07059">
    <property type="entry name" value="EDR2_C"/>
    <property type="match status" value="1"/>
</dbReference>
<sequence length="545" mass="57348">MSPICCCFGKRSAGRRSGRAHQAYRHDGGKGKQDGLQSPLSCNSYISEYYDAQENFSATEAAGPSPPGSTNGTPRVSICYDKHQEQAAMVDTAAVLDAGVRVQCDSGTGGVAAAVAAVSIAVDGDERFEDGRLAGTSETSEEPLQGGGGGAISKLASCLSILDGIRIPGTTPTAAAAAAAAHGPFGSAAQPVSSGGGADGGGGSGRPTARRLGGKLEPGCTLRRRDMSASVLDVREAWDECADDSSAGADPDAAPCSSGRPFLVRGVDYMRTKTKVPSCGPLYRLLAADVISSDTKLTHVARIANIQHLLRPAVDPQLPPLLIITIMLPTYPASIFGGSDGPNQSLVYYFALPPDFNPAAYSNQAALGLLRRLTTNGREADGSPTRDRFKLIPRVVNVDEWAAKGPLSPAEHKLLATYNDKPILTRPQHFFFHGPGYLEVDIDIHTYQFLARKAFGAYFSRLKDVIFDNAFVIQGNSPEELPEQVLAAVRLYRIDLSRNRPLRDFITPAAAAGGATSTGGGRRPSVQPVPPVPPPIPESQPLTSV</sequence>
<name>A0A9W6BBJ1_9CHLO</name>
<feature type="region of interest" description="Disordered" evidence="1">
    <location>
        <begin position="511"/>
        <end position="545"/>
    </location>
</feature>
<reference evidence="3 4" key="1">
    <citation type="journal article" date="2023" name="Commun. Biol.">
        <title>Reorganization of the ancestral sex-determining regions during the evolution of trioecy in Pleodorina starrii.</title>
        <authorList>
            <person name="Takahashi K."/>
            <person name="Suzuki S."/>
            <person name="Kawai-Toyooka H."/>
            <person name="Yamamoto K."/>
            <person name="Hamaji T."/>
            <person name="Ootsuki R."/>
            <person name="Yamaguchi H."/>
            <person name="Kawachi M."/>
            <person name="Higashiyama T."/>
            <person name="Nozaki H."/>
        </authorList>
    </citation>
    <scope>NUCLEOTIDE SEQUENCE [LARGE SCALE GENOMIC DNA]</scope>
    <source>
        <strain evidence="3 4">NIES-4479</strain>
    </source>
</reference>
<dbReference type="InterPro" id="IPR009769">
    <property type="entry name" value="EDR2_C"/>
</dbReference>
<evidence type="ECO:0000313" key="4">
    <source>
        <dbReference type="Proteomes" id="UP001165080"/>
    </source>
</evidence>
<dbReference type="PANTHER" id="PTHR31558:SF3">
    <property type="entry name" value="CW14 PROTEIN"/>
    <property type="match status" value="1"/>
</dbReference>
<comment type="caution">
    <text evidence="3">The sequence shown here is derived from an EMBL/GenBank/DDBJ whole genome shotgun (WGS) entry which is preliminary data.</text>
</comment>
<evidence type="ECO:0000256" key="1">
    <source>
        <dbReference type="SAM" id="MobiDB-lite"/>
    </source>
</evidence>
<accession>A0A9W6BBJ1</accession>
<feature type="region of interest" description="Disordered" evidence="1">
    <location>
        <begin position="185"/>
        <end position="218"/>
    </location>
</feature>
<evidence type="ECO:0000313" key="3">
    <source>
        <dbReference type="EMBL" id="GLC49121.1"/>
    </source>
</evidence>
<feature type="compositionally biased region" description="Pro residues" evidence="1">
    <location>
        <begin position="527"/>
        <end position="538"/>
    </location>
</feature>
<dbReference type="AlphaFoldDB" id="A0A9W6BBJ1"/>
<dbReference type="Proteomes" id="UP001165080">
    <property type="component" value="Unassembled WGS sequence"/>
</dbReference>
<dbReference type="EMBL" id="BRXU01000002">
    <property type="protein sequence ID" value="GLC49121.1"/>
    <property type="molecule type" value="Genomic_DNA"/>
</dbReference>
<proteinExistence type="predicted"/>
<dbReference type="PANTHER" id="PTHR31558">
    <property type="entry name" value="CW14 PROTEIN"/>
    <property type="match status" value="1"/>
</dbReference>
<protein>
    <recommendedName>
        <fullName evidence="2">Protein ENHANCED DISEASE RESISTANCE 2 C-terminal domain-containing protein</fullName>
    </recommendedName>
</protein>